<dbReference type="AlphaFoldDB" id="A0A285ZR77"/>
<accession>A0A285ZR77</accession>
<dbReference type="EMBL" id="OCMT01000001">
    <property type="protein sequence ID" value="SOD12154.1"/>
    <property type="molecule type" value="Genomic_DNA"/>
</dbReference>
<name>A0A285ZR77_9SPHI</name>
<organism evidence="1 2">
    <name type="scientific">Pedobacter xixiisoli</name>
    <dbReference type="NCBI Taxonomy" id="1476464"/>
    <lineage>
        <taxon>Bacteria</taxon>
        <taxon>Pseudomonadati</taxon>
        <taxon>Bacteroidota</taxon>
        <taxon>Sphingobacteriia</taxon>
        <taxon>Sphingobacteriales</taxon>
        <taxon>Sphingobacteriaceae</taxon>
        <taxon>Pedobacter</taxon>
    </lineage>
</organism>
<keyword evidence="2" id="KW-1185">Reference proteome</keyword>
<reference evidence="2" key="1">
    <citation type="submission" date="2017-09" db="EMBL/GenBank/DDBJ databases">
        <authorList>
            <person name="Varghese N."/>
            <person name="Submissions S."/>
        </authorList>
    </citation>
    <scope>NUCLEOTIDE SEQUENCE [LARGE SCALE GENOMIC DNA]</scope>
    <source>
        <strain evidence="2">CGMCC 1.12803</strain>
    </source>
</reference>
<proteinExistence type="predicted"/>
<evidence type="ECO:0000313" key="2">
    <source>
        <dbReference type="Proteomes" id="UP000219281"/>
    </source>
</evidence>
<evidence type="ECO:0000313" key="1">
    <source>
        <dbReference type="EMBL" id="SOD12154.1"/>
    </source>
</evidence>
<dbReference type="Proteomes" id="UP000219281">
    <property type="component" value="Unassembled WGS sequence"/>
</dbReference>
<gene>
    <name evidence="1" type="ORF">SAMN06297358_0521</name>
</gene>
<protein>
    <submittedName>
        <fullName evidence="1">Uncharacterized protein</fullName>
    </submittedName>
</protein>
<sequence length="36" mass="3953">MLFKSIGKGNLSSLKTDKMGLKFGQTKIFEVISYAA</sequence>